<dbReference type="InterPro" id="IPR006094">
    <property type="entry name" value="Oxid_FAD_bind_N"/>
</dbReference>
<dbReference type="PROSITE" id="PS51387">
    <property type="entry name" value="FAD_PCMH"/>
    <property type="match status" value="1"/>
</dbReference>
<evidence type="ECO:0000256" key="6">
    <source>
        <dbReference type="SAM" id="MobiDB-lite"/>
    </source>
</evidence>
<dbReference type="Gene3D" id="3.30.465.10">
    <property type="match status" value="1"/>
</dbReference>
<dbReference type="PANTHER" id="PTHR42973">
    <property type="entry name" value="BINDING OXIDOREDUCTASE, PUTATIVE (AFU_ORTHOLOGUE AFUA_1G17690)-RELATED"/>
    <property type="match status" value="1"/>
</dbReference>
<comment type="similarity">
    <text evidence="2">Belongs to the oxygen-dependent FAD-linked oxidoreductase family.</text>
</comment>
<feature type="compositionally biased region" description="Low complexity" evidence="6">
    <location>
        <begin position="32"/>
        <end position="48"/>
    </location>
</feature>
<name>A0A0D3JQL2_EMIH1</name>
<reference evidence="8" key="2">
    <citation type="submission" date="2024-10" db="UniProtKB">
        <authorList>
            <consortium name="EnsemblProtists"/>
        </authorList>
    </citation>
    <scope>IDENTIFICATION</scope>
</reference>
<evidence type="ECO:0000313" key="9">
    <source>
        <dbReference type="Proteomes" id="UP000013827"/>
    </source>
</evidence>
<dbReference type="SUPFAM" id="SSF56176">
    <property type="entry name" value="FAD-binding/transporter-associated domain-like"/>
    <property type="match status" value="1"/>
</dbReference>
<feature type="region of interest" description="Disordered" evidence="6">
    <location>
        <begin position="1"/>
        <end position="48"/>
    </location>
</feature>
<sequence>MGSAASTAGEKKNGKSAPKATEASAPRPAPARPRGGSSSSASSSQRTRTSSILSAASLLSIKRGSLVKRSSFVPAAADVQQEIDMKLGGEADAARPPSRSIVVTGPQSGGKSTLIRQLNILFSVEAAESERLKYKKELHKTALLAVQILLSSIDEGERTPEATAVLSLRRPHSPYCRRDESCWPTAAEVDALRQKLEPAAERTLTWDGPGSPRPAPAVLGLKLALEHEAAKLGVLYVDPARSQPLSGAGRSGAVMDPVVVADPSSKCGSTVSYVGAALRQPLAEVWQPECAASLRNNPLPDPLLASSEQDLLKAAFVVWPLTTNHVQEAVLFAARHRLCVAVIGTGHDWANRHSCPDGVYIRTSLLNSHSFDPSLDNGCGAMEFGAGLTFEQAHSYAANHGRFIASGWCPTVGIAGWSLSGGHGPFAPSKGLGVDNLVQAEVVLANGSAVTVNSTHHPELWKAMRGGGGGAWGVVTKMALRAHPIEDGGFTMATASFRGDGCDRAVLNRTVEAIYGKLGWATSVNSTLGGYGLIATSPSFFSLFKCHATWSIDLIYAWPGDSGQAVWDQLADKTDGLAGKFTKRTYGTWWEAVRATDEFQPYKDLPLIERIEVDAIGDDAILPMPYLKGGAGPSVLVPLEKLEGGDVASALKDQLASSLTSHRASAVQIFQDLTGNRGSEHLRNRDDTSISDGLRTAALHLVFSAAGGHSRDADSAFCKLGANAYQAEASFGAGAGTFGMKQQEVAQACGGGRWKETFWGEELYGELNELKSRLDPNKTFWCRYCVGDNTSLA</sequence>
<organism evidence="8 9">
    <name type="scientific">Emiliania huxleyi (strain CCMP1516)</name>
    <dbReference type="NCBI Taxonomy" id="280463"/>
    <lineage>
        <taxon>Eukaryota</taxon>
        <taxon>Haptista</taxon>
        <taxon>Haptophyta</taxon>
        <taxon>Prymnesiophyceae</taxon>
        <taxon>Isochrysidales</taxon>
        <taxon>Noelaerhabdaceae</taxon>
        <taxon>Emiliania</taxon>
    </lineage>
</organism>
<dbReference type="STRING" id="2903.R1CT14"/>
<reference evidence="9" key="1">
    <citation type="journal article" date="2013" name="Nature">
        <title>Pan genome of the phytoplankton Emiliania underpins its global distribution.</title>
        <authorList>
            <person name="Read B.A."/>
            <person name="Kegel J."/>
            <person name="Klute M.J."/>
            <person name="Kuo A."/>
            <person name="Lefebvre S.C."/>
            <person name="Maumus F."/>
            <person name="Mayer C."/>
            <person name="Miller J."/>
            <person name="Monier A."/>
            <person name="Salamov A."/>
            <person name="Young J."/>
            <person name="Aguilar M."/>
            <person name="Claverie J.M."/>
            <person name="Frickenhaus S."/>
            <person name="Gonzalez K."/>
            <person name="Herman E.K."/>
            <person name="Lin Y.C."/>
            <person name="Napier J."/>
            <person name="Ogata H."/>
            <person name="Sarno A.F."/>
            <person name="Shmutz J."/>
            <person name="Schroeder D."/>
            <person name="de Vargas C."/>
            <person name="Verret F."/>
            <person name="von Dassow P."/>
            <person name="Valentin K."/>
            <person name="Van de Peer Y."/>
            <person name="Wheeler G."/>
            <person name="Dacks J.B."/>
            <person name="Delwiche C.F."/>
            <person name="Dyhrman S.T."/>
            <person name="Glockner G."/>
            <person name="John U."/>
            <person name="Richards T."/>
            <person name="Worden A.Z."/>
            <person name="Zhang X."/>
            <person name="Grigoriev I.V."/>
            <person name="Allen A.E."/>
            <person name="Bidle K."/>
            <person name="Borodovsky M."/>
            <person name="Bowler C."/>
            <person name="Brownlee C."/>
            <person name="Cock J.M."/>
            <person name="Elias M."/>
            <person name="Gladyshev V.N."/>
            <person name="Groth M."/>
            <person name="Guda C."/>
            <person name="Hadaegh A."/>
            <person name="Iglesias-Rodriguez M.D."/>
            <person name="Jenkins J."/>
            <person name="Jones B.M."/>
            <person name="Lawson T."/>
            <person name="Leese F."/>
            <person name="Lindquist E."/>
            <person name="Lobanov A."/>
            <person name="Lomsadze A."/>
            <person name="Malik S.B."/>
            <person name="Marsh M.E."/>
            <person name="Mackinder L."/>
            <person name="Mock T."/>
            <person name="Mueller-Roeber B."/>
            <person name="Pagarete A."/>
            <person name="Parker M."/>
            <person name="Probert I."/>
            <person name="Quesneville H."/>
            <person name="Raines C."/>
            <person name="Rensing S.A."/>
            <person name="Riano-Pachon D.M."/>
            <person name="Richier S."/>
            <person name="Rokitta S."/>
            <person name="Shiraiwa Y."/>
            <person name="Soanes D.M."/>
            <person name="van der Giezen M."/>
            <person name="Wahlund T.M."/>
            <person name="Williams B."/>
            <person name="Wilson W."/>
            <person name="Wolfe G."/>
            <person name="Wurch L.L."/>
        </authorList>
    </citation>
    <scope>NUCLEOTIDE SEQUENCE</scope>
</reference>
<keyword evidence="5" id="KW-0560">Oxidoreductase</keyword>
<dbReference type="Proteomes" id="UP000013827">
    <property type="component" value="Unassembled WGS sequence"/>
</dbReference>
<protein>
    <recommendedName>
        <fullName evidence="7">FAD-binding PCMH-type domain-containing protein</fullName>
    </recommendedName>
</protein>
<dbReference type="RefSeq" id="XP_005778226.1">
    <property type="nucleotide sequence ID" value="XM_005778169.1"/>
</dbReference>
<evidence type="ECO:0000256" key="5">
    <source>
        <dbReference type="ARBA" id="ARBA00023002"/>
    </source>
</evidence>
<dbReference type="KEGG" id="ehx:EMIHUDRAFT_100722"/>
<keyword evidence="9" id="KW-1185">Reference proteome</keyword>
<comment type="cofactor">
    <cofactor evidence="1">
        <name>FAD</name>
        <dbReference type="ChEBI" id="CHEBI:57692"/>
    </cofactor>
</comment>
<evidence type="ECO:0000256" key="2">
    <source>
        <dbReference type="ARBA" id="ARBA00005466"/>
    </source>
</evidence>
<dbReference type="PANTHER" id="PTHR42973:SF39">
    <property type="entry name" value="FAD-BINDING PCMH-TYPE DOMAIN-CONTAINING PROTEIN"/>
    <property type="match status" value="1"/>
</dbReference>
<dbReference type="HOGENOM" id="CLU_354290_0_0_1"/>
<keyword evidence="3" id="KW-0285">Flavoprotein</keyword>
<accession>A0A0D3JQL2</accession>
<dbReference type="InterPro" id="IPR036318">
    <property type="entry name" value="FAD-bd_PCMH-like_sf"/>
</dbReference>
<evidence type="ECO:0000256" key="4">
    <source>
        <dbReference type="ARBA" id="ARBA00022827"/>
    </source>
</evidence>
<evidence type="ECO:0000313" key="8">
    <source>
        <dbReference type="EnsemblProtists" id="EOD25797"/>
    </source>
</evidence>
<dbReference type="GO" id="GO:0016491">
    <property type="term" value="F:oxidoreductase activity"/>
    <property type="evidence" value="ECO:0007669"/>
    <property type="project" value="UniProtKB-KW"/>
</dbReference>
<dbReference type="InterPro" id="IPR016166">
    <property type="entry name" value="FAD-bd_PCMH"/>
</dbReference>
<dbReference type="PaxDb" id="2903-EOD25797"/>
<keyword evidence="4" id="KW-0274">FAD</keyword>
<feature type="domain" description="FAD-binding PCMH-type" evidence="7">
    <location>
        <begin position="309"/>
        <end position="485"/>
    </location>
</feature>
<dbReference type="Pfam" id="PF01565">
    <property type="entry name" value="FAD_binding_4"/>
    <property type="match status" value="1"/>
</dbReference>
<evidence type="ECO:0000256" key="1">
    <source>
        <dbReference type="ARBA" id="ARBA00001974"/>
    </source>
</evidence>
<dbReference type="InterPro" id="IPR050416">
    <property type="entry name" value="FAD-linked_Oxidoreductase"/>
</dbReference>
<dbReference type="AlphaFoldDB" id="A0A0D3JQL2"/>
<dbReference type="EnsemblProtists" id="EOD25797">
    <property type="protein sequence ID" value="EOD25797"/>
    <property type="gene ID" value="EMIHUDRAFT_100722"/>
</dbReference>
<dbReference type="GO" id="GO:0071949">
    <property type="term" value="F:FAD binding"/>
    <property type="evidence" value="ECO:0007669"/>
    <property type="project" value="InterPro"/>
</dbReference>
<dbReference type="eggNOG" id="ENOG502SJHT">
    <property type="taxonomic scope" value="Eukaryota"/>
</dbReference>
<dbReference type="InterPro" id="IPR016169">
    <property type="entry name" value="FAD-bd_PCMH_sub2"/>
</dbReference>
<evidence type="ECO:0000256" key="3">
    <source>
        <dbReference type="ARBA" id="ARBA00022630"/>
    </source>
</evidence>
<evidence type="ECO:0000259" key="7">
    <source>
        <dbReference type="PROSITE" id="PS51387"/>
    </source>
</evidence>
<proteinExistence type="inferred from homology"/>
<dbReference type="GeneID" id="17271343"/>